<accession>A0A0V1A9R5</accession>
<dbReference type="Proteomes" id="UP000054783">
    <property type="component" value="Unassembled WGS sequence"/>
</dbReference>
<evidence type="ECO:0000313" key="1">
    <source>
        <dbReference type="EMBL" id="KRY21164.1"/>
    </source>
</evidence>
<dbReference type="EMBL" id="JYDQ01000019">
    <property type="protein sequence ID" value="KRY21164.1"/>
    <property type="molecule type" value="Genomic_DNA"/>
</dbReference>
<dbReference type="AlphaFoldDB" id="A0A0V1A9R5"/>
<keyword evidence="2" id="KW-1185">Reference proteome</keyword>
<organism evidence="1 2">
    <name type="scientific">Trichinella patagoniensis</name>
    <dbReference type="NCBI Taxonomy" id="990121"/>
    <lineage>
        <taxon>Eukaryota</taxon>
        <taxon>Metazoa</taxon>
        <taxon>Ecdysozoa</taxon>
        <taxon>Nematoda</taxon>
        <taxon>Enoplea</taxon>
        <taxon>Dorylaimia</taxon>
        <taxon>Trichinellida</taxon>
        <taxon>Trichinellidae</taxon>
        <taxon>Trichinella</taxon>
    </lineage>
</organism>
<evidence type="ECO:0000313" key="2">
    <source>
        <dbReference type="Proteomes" id="UP000054783"/>
    </source>
</evidence>
<proteinExistence type="predicted"/>
<comment type="caution">
    <text evidence="1">The sequence shown here is derived from an EMBL/GenBank/DDBJ whole genome shotgun (WGS) entry which is preliminary data.</text>
</comment>
<protein>
    <submittedName>
        <fullName evidence="1">Uncharacterized protein</fullName>
    </submittedName>
</protein>
<name>A0A0V1A9R5_9BILA</name>
<sequence length="105" mass="12097">MIWSSNRKPSTTMIRKCDRDHIDENVTWNSLKMPATVCIKCTAHLLNITIPCSVHHVKSCSDMAQFPLLLRPLSFLNFDCCQIGIYLLFFNVKSEQNGVFYIVLM</sequence>
<gene>
    <name evidence="1" type="ORF">T12_15764</name>
</gene>
<reference evidence="1 2" key="1">
    <citation type="submission" date="2015-01" db="EMBL/GenBank/DDBJ databases">
        <title>Evolution of Trichinella species and genotypes.</title>
        <authorList>
            <person name="Korhonen P.K."/>
            <person name="Edoardo P."/>
            <person name="Giuseppe L.R."/>
            <person name="Gasser R.B."/>
        </authorList>
    </citation>
    <scope>NUCLEOTIDE SEQUENCE [LARGE SCALE GENOMIC DNA]</scope>
    <source>
        <strain evidence="1">ISS2496</strain>
    </source>
</reference>